<dbReference type="AlphaFoldDB" id="A0A1G2SAI8"/>
<gene>
    <name evidence="1" type="ORF">A3D51_02055</name>
</gene>
<protein>
    <submittedName>
        <fullName evidence="1">Uncharacterized protein</fullName>
    </submittedName>
</protein>
<reference evidence="1 2" key="1">
    <citation type="journal article" date="2016" name="Nat. Commun.">
        <title>Thousands of microbial genomes shed light on interconnected biogeochemical processes in an aquifer system.</title>
        <authorList>
            <person name="Anantharaman K."/>
            <person name="Brown C.T."/>
            <person name="Hug L.A."/>
            <person name="Sharon I."/>
            <person name="Castelle C.J."/>
            <person name="Probst A.J."/>
            <person name="Thomas B.C."/>
            <person name="Singh A."/>
            <person name="Wilkins M.J."/>
            <person name="Karaoz U."/>
            <person name="Brodie E.L."/>
            <person name="Williams K.H."/>
            <person name="Hubbard S.S."/>
            <person name="Banfield J.F."/>
        </authorList>
    </citation>
    <scope>NUCLEOTIDE SEQUENCE [LARGE SCALE GENOMIC DNA]</scope>
</reference>
<dbReference type="Proteomes" id="UP000179118">
    <property type="component" value="Unassembled WGS sequence"/>
</dbReference>
<name>A0A1G2SAI8_9BACT</name>
<accession>A0A1G2SAI8</accession>
<evidence type="ECO:0000313" key="2">
    <source>
        <dbReference type="Proteomes" id="UP000179118"/>
    </source>
</evidence>
<proteinExistence type="predicted"/>
<dbReference type="EMBL" id="MHUT01000009">
    <property type="protein sequence ID" value="OHA81341.1"/>
    <property type="molecule type" value="Genomic_DNA"/>
</dbReference>
<organism evidence="1 2">
    <name type="scientific">Candidatus Yonathbacteria bacterium RIFCSPHIGHO2_02_FULL_44_14</name>
    <dbReference type="NCBI Taxonomy" id="1802724"/>
    <lineage>
        <taxon>Bacteria</taxon>
        <taxon>Candidatus Yonathiibacteriota</taxon>
    </lineage>
</organism>
<evidence type="ECO:0000313" key="1">
    <source>
        <dbReference type="EMBL" id="OHA81341.1"/>
    </source>
</evidence>
<comment type="caution">
    <text evidence="1">The sequence shown here is derived from an EMBL/GenBank/DDBJ whole genome shotgun (WGS) entry which is preliminary data.</text>
</comment>
<sequence length="131" mass="15411">MGSNFSGLYEFEKEAGLPMLSEKEYVRRGLTCRVPWTADTLLSPCPFHEGLRICQTHFLGLVEVRKWEGILHSSESPYELQWILQLIRTPLTEEEVLSLVLPVEYKPQRMLDEEQNKVVFLIKRKPDREEY</sequence>